<evidence type="ECO:0000313" key="10">
    <source>
        <dbReference type="Proteomes" id="UP000293142"/>
    </source>
</evidence>
<dbReference type="SUPFAM" id="SSF55874">
    <property type="entry name" value="ATPase domain of HSP90 chaperone/DNA topoisomerase II/histidine kinase"/>
    <property type="match status" value="1"/>
</dbReference>
<keyword evidence="10" id="KW-1185">Reference proteome</keyword>
<dbReference type="InterPro" id="IPR036890">
    <property type="entry name" value="HATPase_C_sf"/>
</dbReference>
<evidence type="ECO:0000259" key="8">
    <source>
        <dbReference type="PROSITE" id="PS50885"/>
    </source>
</evidence>
<dbReference type="Pfam" id="PF02518">
    <property type="entry name" value="HATPase_c"/>
    <property type="match status" value="1"/>
</dbReference>
<dbReference type="Gene3D" id="3.30.450.20">
    <property type="entry name" value="PAS domain"/>
    <property type="match status" value="2"/>
</dbReference>
<reference evidence="9 10" key="1">
    <citation type="submission" date="2019-02" db="EMBL/GenBank/DDBJ databases">
        <title>Paenibacillus sp. nov., isolated from surface-sterilized tissue of Thalictrum simplex L.</title>
        <authorList>
            <person name="Tuo L."/>
        </authorList>
    </citation>
    <scope>NUCLEOTIDE SEQUENCE [LARGE SCALE GENOMIC DNA]</scope>
    <source>
        <strain evidence="9 10">N2SHLJ1</strain>
    </source>
</reference>
<keyword evidence="4" id="KW-0808">Transferase</keyword>
<dbReference type="Pfam" id="PF06580">
    <property type="entry name" value="His_kinase"/>
    <property type="match status" value="1"/>
</dbReference>
<dbReference type="CDD" id="cd18773">
    <property type="entry name" value="PDC1_HK_sensor"/>
    <property type="match status" value="1"/>
</dbReference>
<feature type="domain" description="HAMP" evidence="8">
    <location>
        <begin position="323"/>
        <end position="376"/>
    </location>
</feature>
<organism evidence="9 10">
    <name type="scientific">Paenibacillus thalictri</name>
    <dbReference type="NCBI Taxonomy" id="2527873"/>
    <lineage>
        <taxon>Bacteria</taxon>
        <taxon>Bacillati</taxon>
        <taxon>Bacillota</taxon>
        <taxon>Bacilli</taxon>
        <taxon>Bacillales</taxon>
        <taxon>Paenibacillaceae</taxon>
        <taxon>Paenibacillus</taxon>
    </lineage>
</organism>
<protein>
    <submittedName>
        <fullName evidence="9">Sensor histidine kinase</fullName>
    </submittedName>
</protein>
<evidence type="ECO:0000256" key="1">
    <source>
        <dbReference type="ARBA" id="ARBA00004651"/>
    </source>
</evidence>
<keyword evidence="7" id="KW-0812">Transmembrane</keyword>
<proteinExistence type="predicted"/>
<accession>A0A4Q9DT17</accession>
<gene>
    <name evidence="9" type="ORF">EYB31_14225</name>
</gene>
<evidence type="ECO:0000256" key="7">
    <source>
        <dbReference type="SAM" id="Phobius"/>
    </source>
</evidence>
<dbReference type="InterPro" id="IPR003660">
    <property type="entry name" value="HAMP_dom"/>
</dbReference>
<dbReference type="AlphaFoldDB" id="A0A4Q9DT17"/>
<evidence type="ECO:0000313" key="9">
    <source>
        <dbReference type="EMBL" id="TBL78649.1"/>
    </source>
</evidence>
<dbReference type="PROSITE" id="PS50885">
    <property type="entry name" value="HAMP"/>
    <property type="match status" value="1"/>
</dbReference>
<dbReference type="InterPro" id="IPR003594">
    <property type="entry name" value="HATPase_dom"/>
</dbReference>
<name>A0A4Q9DT17_9BACL</name>
<keyword evidence="5 9" id="KW-0418">Kinase</keyword>
<dbReference type="InterPro" id="IPR050640">
    <property type="entry name" value="Bact_2-comp_sensor_kinase"/>
</dbReference>
<keyword evidence="7" id="KW-1133">Transmembrane helix</keyword>
<dbReference type="RefSeq" id="WP_131014005.1">
    <property type="nucleotide sequence ID" value="NZ_SIRE01000009.1"/>
</dbReference>
<dbReference type="EMBL" id="SIRE01000009">
    <property type="protein sequence ID" value="TBL78649.1"/>
    <property type="molecule type" value="Genomic_DNA"/>
</dbReference>
<dbReference type="Gene3D" id="6.10.340.10">
    <property type="match status" value="1"/>
</dbReference>
<dbReference type="GO" id="GO:0000155">
    <property type="term" value="F:phosphorelay sensor kinase activity"/>
    <property type="evidence" value="ECO:0007669"/>
    <property type="project" value="InterPro"/>
</dbReference>
<dbReference type="Pfam" id="PF00672">
    <property type="entry name" value="HAMP"/>
    <property type="match status" value="1"/>
</dbReference>
<sequence length="600" mass="68520">MKASFIGKTRGPVSFQTKLLLSYIMIIIVPVLSALLIYGVNLYNQTKSYYEDFLHQLNNRTNVNVNDFISNIARNSFFYLTDPKLSVIITKNVQLESKEYVEDSIYMQRAMDQLVVMNGNIAAISMMAPNRRIYGSVAAFEPDMEPIIQSLNKQALQQGKFVISAPYISERRFNTDKLLSIVRYLKDINLTSDKESYTKIDIKFKSLENILGSSESTYNEVGTIVLLDGSIIYQSQPLDESENKQIEAIFASRLDDGRNTFKLNNGDTYLFSSTINDWTGWQVIHYVPTRLIDQTFIVNTRNYMLLSLFALIAAGVLALFFSRRFIKPIHKLNKAMKLVDSGNYDVVAIHENRTDEIGRLVGSYNDMIHRLKESRETEIISSQLQKRAEMNMLQAQINPHFLYNTLNAIHSIAELHRVGDISTMAKSLSSMYRYNIKTGDESSIERELEQIKHYIHIQQIRFLGKFQVEYRVDEELLPCRILKFLLQPLVENAFYHGLEPKGGKGKLAIIIEKRGQLLFIRVEDDGLGMSVQKLAELKAIFEKPFQAGSLDARDNFGLRNVNARIKHFYGENYWIAASLREQGGTAVELAIPIVKGSETA</sequence>
<evidence type="ECO:0000256" key="4">
    <source>
        <dbReference type="ARBA" id="ARBA00022679"/>
    </source>
</evidence>
<feature type="transmembrane region" description="Helical" evidence="7">
    <location>
        <begin position="20"/>
        <end position="40"/>
    </location>
</feature>
<dbReference type="OrthoDB" id="9776552at2"/>
<dbReference type="InterPro" id="IPR010559">
    <property type="entry name" value="Sig_transdc_His_kin_internal"/>
</dbReference>
<evidence type="ECO:0000256" key="3">
    <source>
        <dbReference type="ARBA" id="ARBA00022553"/>
    </source>
</evidence>
<dbReference type="GO" id="GO:0005886">
    <property type="term" value="C:plasma membrane"/>
    <property type="evidence" value="ECO:0007669"/>
    <property type="project" value="UniProtKB-SubCell"/>
</dbReference>
<dbReference type="PANTHER" id="PTHR34220">
    <property type="entry name" value="SENSOR HISTIDINE KINASE YPDA"/>
    <property type="match status" value="1"/>
</dbReference>
<dbReference type="Gene3D" id="3.30.565.10">
    <property type="entry name" value="Histidine kinase-like ATPase, C-terminal domain"/>
    <property type="match status" value="1"/>
</dbReference>
<evidence type="ECO:0000256" key="6">
    <source>
        <dbReference type="ARBA" id="ARBA00023136"/>
    </source>
</evidence>
<keyword evidence="6 7" id="KW-0472">Membrane</keyword>
<comment type="caution">
    <text evidence="9">The sequence shown here is derived from an EMBL/GenBank/DDBJ whole genome shotgun (WGS) entry which is preliminary data.</text>
</comment>
<evidence type="ECO:0000256" key="5">
    <source>
        <dbReference type="ARBA" id="ARBA00022777"/>
    </source>
</evidence>
<keyword evidence="2" id="KW-1003">Cell membrane</keyword>
<feature type="transmembrane region" description="Helical" evidence="7">
    <location>
        <begin position="303"/>
        <end position="321"/>
    </location>
</feature>
<dbReference type="PANTHER" id="PTHR34220:SF7">
    <property type="entry name" value="SENSOR HISTIDINE KINASE YPDA"/>
    <property type="match status" value="1"/>
</dbReference>
<evidence type="ECO:0000256" key="2">
    <source>
        <dbReference type="ARBA" id="ARBA00022475"/>
    </source>
</evidence>
<keyword evidence="3" id="KW-0597">Phosphoprotein</keyword>
<dbReference type="CDD" id="cd06225">
    <property type="entry name" value="HAMP"/>
    <property type="match status" value="1"/>
</dbReference>
<dbReference type="SUPFAM" id="SSF158472">
    <property type="entry name" value="HAMP domain-like"/>
    <property type="match status" value="1"/>
</dbReference>
<dbReference type="Proteomes" id="UP000293142">
    <property type="component" value="Unassembled WGS sequence"/>
</dbReference>
<dbReference type="SMART" id="SM00304">
    <property type="entry name" value="HAMP"/>
    <property type="match status" value="1"/>
</dbReference>
<comment type="subcellular location">
    <subcellularLocation>
        <location evidence="1">Cell membrane</location>
        <topology evidence="1">Multi-pass membrane protein</topology>
    </subcellularLocation>
</comment>